<dbReference type="Pfam" id="PF00356">
    <property type="entry name" value="LacI"/>
    <property type="match status" value="1"/>
</dbReference>
<dbReference type="InterPro" id="IPR028082">
    <property type="entry name" value="Peripla_BP_I"/>
</dbReference>
<keyword evidence="3" id="KW-0804">Transcription</keyword>
<dbReference type="SUPFAM" id="SSF47413">
    <property type="entry name" value="lambda repressor-like DNA-binding domains"/>
    <property type="match status" value="1"/>
</dbReference>
<dbReference type="EMBL" id="CP023344">
    <property type="protein sequence ID" value="ATC66092.1"/>
    <property type="molecule type" value="Genomic_DNA"/>
</dbReference>
<dbReference type="InterPro" id="IPR000843">
    <property type="entry name" value="HTH_LacI"/>
</dbReference>
<keyword evidence="6" id="KW-1185">Reference proteome</keyword>
<protein>
    <submittedName>
        <fullName evidence="5">LacI family transcriptional regulator</fullName>
    </submittedName>
</protein>
<dbReference type="Gene3D" id="1.10.260.40">
    <property type="entry name" value="lambda repressor-like DNA-binding domains"/>
    <property type="match status" value="1"/>
</dbReference>
<dbReference type="OrthoDB" id="183213at2"/>
<reference evidence="5 6" key="1">
    <citation type="submission" date="2017-09" db="EMBL/GenBank/DDBJ databases">
        <title>Complete genome sequence of Verrucomicrobial strain HZ-65, isolated from freshwater.</title>
        <authorList>
            <person name="Choi A."/>
        </authorList>
    </citation>
    <scope>NUCLEOTIDE SEQUENCE [LARGE SCALE GENOMIC DNA]</scope>
    <source>
        <strain evidence="5 6">HZ-65</strain>
    </source>
</reference>
<dbReference type="PANTHER" id="PTHR30146:SF109">
    <property type="entry name" value="HTH-TYPE TRANSCRIPTIONAL REGULATOR GALS"/>
    <property type="match status" value="1"/>
</dbReference>
<evidence type="ECO:0000256" key="3">
    <source>
        <dbReference type="ARBA" id="ARBA00023163"/>
    </source>
</evidence>
<sequence>MAIIAEKAGVSKNTVSLALRHDPQIPAHTRKRIAKIAKTMGYTKNPVVAQLMTELRKAHPAGYRRTLALLNANQDGRAFKSHPTVPAYVTGCRRRAEFHGYKLDEFWLHDPELNGDRLDRILKARGIRGALIVGLMKENQLPERFGSTWQNHACVVTGVRTRLPTLPFCCVDHHALVLQAMEQARALGYERPALVVDEHIDRLVDGRFGSGMWVAQQGLAVKNRVEGFFQVEEARKDPALFAGWLKEAKPDVIFTLYHVVKTWIEGLGMKVPRDIGLIQLEHREECKDWAGMDQHNDQTGEGAVDMLVGMVHNNEIGLPDFPRATLISGSWVEGGTVRARHVVTV</sequence>
<proteinExistence type="predicted"/>
<dbReference type="GO" id="GO:0003700">
    <property type="term" value="F:DNA-binding transcription factor activity"/>
    <property type="evidence" value="ECO:0007669"/>
    <property type="project" value="TreeGrafter"/>
</dbReference>
<keyword evidence="2" id="KW-0238">DNA-binding</keyword>
<dbReference type="SMART" id="SM00354">
    <property type="entry name" value="HTH_LACI"/>
    <property type="match status" value="1"/>
</dbReference>
<dbReference type="CDD" id="cd01392">
    <property type="entry name" value="HTH_LacI"/>
    <property type="match status" value="1"/>
</dbReference>
<feature type="domain" description="HTH lacI-type" evidence="4">
    <location>
        <begin position="1"/>
        <end position="53"/>
    </location>
</feature>
<evidence type="ECO:0000259" key="4">
    <source>
        <dbReference type="PROSITE" id="PS50932"/>
    </source>
</evidence>
<organism evidence="5 6">
    <name type="scientific">Nibricoccus aquaticus</name>
    <dbReference type="NCBI Taxonomy" id="2576891"/>
    <lineage>
        <taxon>Bacteria</taxon>
        <taxon>Pseudomonadati</taxon>
        <taxon>Verrucomicrobiota</taxon>
        <taxon>Opitutia</taxon>
        <taxon>Opitutales</taxon>
        <taxon>Opitutaceae</taxon>
        <taxon>Nibricoccus</taxon>
    </lineage>
</organism>
<dbReference type="InterPro" id="IPR010982">
    <property type="entry name" value="Lambda_DNA-bd_dom_sf"/>
</dbReference>
<evidence type="ECO:0000313" key="6">
    <source>
        <dbReference type="Proteomes" id="UP000217265"/>
    </source>
</evidence>
<dbReference type="SUPFAM" id="SSF53822">
    <property type="entry name" value="Periplasmic binding protein-like I"/>
    <property type="match status" value="1"/>
</dbReference>
<dbReference type="Gene3D" id="3.40.50.2300">
    <property type="match status" value="2"/>
</dbReference>
<evidence type="ECO:0000313" key="5">
    <source>
        <dbReference type="EMBL" id="ATC66092.1"/>
    </source>
</evidence>
<gene>
    <name evidence="5" type="ORF">CMV30_10670</name>
</gene>
<evidence type="ECO:0000256" key="2">
    <source>
        <dbReference type="ARBA" id="ARBA00023125"/>
    </source>
</evidence>
<evidence type="ECO:0000256" key="1">
    <source>
        <dbReference type="ARBA" id="ARBA00023015"/>
    </source>
</evidence>
<accession>A0A290QNU5</accession>
<dbReference type="KEGG" id="vbh:CMV30_10670"/>
<dbReference type="AlphaFoldDB" id="A0A290QNU5"/>
<name>A0A290QNU5_9BACT</name>
<dbReference type="Proteomes" id="UP000217265">
    <property type="component" value="Chromosome"/>
</dbReference>
<dbReference type="PANTHER" id="PTHR30146">
    <property type="entry name" value="LACI-RELATED TRANSCRIPTIONAL REPRESSOR"/>
    <property type="match status" value="1"/>
</dbReference>
<keyword evidence="1" id="KW-0805">Transcription regulation</keyword>
<dbReference type="PROSITE" id="PS50932">
    <property type="entry name" value="HTH_LACI_2"/>
    <property type="match status" value="1"/>
</dbReference>
<dbReference type="GO" id="GO:0000976">
    <property type="term" value="F:transcription cis-regulatory region binding"/>
    <property type="evidence" value="ECO:0007669"/>
    <property type="project" value="TreeGrafter"/>
</dbReference>